<gene>
    <name evidence="4" type="ORF">FHG85_08550</name>
</gene>
<dbReference type="RefSeq" id="WP_173074906.1">
    <property type="nucleotide sequence ID" value="NZ_CP041345.1"/>
</dbReference>
<evidence type="ECO:0000313" key="5">
    <source>
        <dbReference type="Proteomes" id="UP000500961"/>
    </source>
</evidence>
<evidence type="ECO:0000313" key="4">
    <source>
        <dbReference type="EMBL" id="QKG80307.1"/>
    </source>
</evidence>
<dbReference type="Proteomes" id="UP000500961">
    <property type="component" value="Chromosome"/>
</dbReference>
<dbReference type="EMBL" id="CP041345">
    <property type="protein sequence ID" value="QKG80307.1"/>
    <property type="molecule type" value="Genomic_DNA"/>
</dbReference>
<name>A0A7D3XEX1_9BACT</name>
<dbReference type="FunFam" id="2.40.420.20:FF:000006">
    <property type="entry name" value="RND family efflux transporter MFP subunit"/>
    <property type="match status" value="1"/>
</dbReference>
<dbReference type="Gene3D" id="2.40.50.100">
    <property type="match status" value="1"/>
</dbReference>
<dbReference type="InterPro" id="IPR006143">
    <property type="entry name" value="RND_pump_MFP"/>
</dbReference>
<reference evidence="4 5" key="1">
    <citation type="submission" date="2019-07" db="EMBL/GenBank/DDBJ databases">
        <title>Thalassofilum flectens gen. nov., sp. nov., a novel moderate thermophilic anaerobe from a shallow sea hot spring in Kunashir Island (Russia), representing a new family in the order Bacteroidales, and proposal of Thalassofilacea fam. nov.</title>
        <authorList>
            <person name="Kochetkova T.V."/>
            <person name="Podosokorskaya O.A."/>
            <person name="Novikov A."/>
            <person name="Elcheninov A.G."/>
            <person name="Toshchakov S.V."/>
            <person name="Kublanov I.V."/>
        </authorList>
    </citation>
    <scope>NUCLEOTIDE SEQUENCE [LARGE SCALE GENOMIC DNA]</scope>
    <source>
        <strain evidence="4 5">38-H</strain>
    </source>
</reference>
<dbReference type="GO" id="GO:0060003">
    <property type="term" value="P:copper ion export"/>
    <property type="evidence" value="ECO:0007669"/>
    <property type="project" value="TreeGrafter"/>
</dbReference>
<keyword evidence="2" id="KW-0813">Transport</keyword>
<dbReference type="PANTHER" id="PTHR30097:SF4">
    <property type="entry name" value="SLR6042 PROTEIN"/>
    <property type="match status" value="1"/>
</dbReference>
<evidence type="ECO:0000256" key="2">
    <source>
        <dbReference type="ARBA" id="ARBA00022448"/>
    </source>
</evidence>
<dbReference type="Pfam" id="PF25975">
    <property type="entry name" value="CzcB_C"/>
    <property type="match status" value="1"/>
</dbReference>
<protein>
    <submittedName>
        <fullName evidence="4">Efflux RND transporter periplasmic adaptor subunit</fullName>
    </submittedName>
</protein>
<evidence type="ECO:0000256" key="1">
    <source>
        <dbReference type="ARBA" id="ARBA00009477"/>
    </source>
</evidence>
<dbReference type="GO" id="GO:0030313">
    <property type="term" value="C:cell envelope"/>
    <property type="evidence" value="ECO:0007669"/>
    <property type="project" value="TreeGrafter"/>
</dbReference>
<dbReference type="InterPro" id="IPR058649">
    <property type="entry name" value="CzcB_C"/>
</dbReference>
<accession>A0A7D3XEX1</accession>
<dbReference type="GO" id="GO:0016020">
    <property type="term" value="C:membrane"/>
    <property type="evidence" value="ECO:0007669"/>
    <property type="project" value="InterPro"/>
</dbReference>
<dbReference type="GO" id="GO:0015679">
    <property type="term" value="P:plasma membrane copper ion transport"/>
    <property type="evidence" value="ECO:0007669"/>
    <property type="project" value="TreeGrafter"/>
</dbReference>
<proteinExistence type="inferred from homology"/>
<dbReference type="GO" id="GO:0022857">
    <property type="term" value="F:transmembrane transporter activity"/>
    <property type="evidence" value="ECO:0007669"/>
    <property type="project" value="InterPro"/>
</dbReference>
<keyword evidence="5" id="KW-1185">Reference proteome</keyword>
<dbReference type="Gene3D" id="1.10.287.470">
    <property type="entry name" value="Helix hairpin bin"/>
    <property type="match status" value="1"/>
</dbReference>
<dbReference type="AlphaFoldDB" id="A0A7D3XEX1"/>
<dbReference type="SUPFAM" id="SSF111369">
    <property type="entry name" value="HlyD-like secretion proteins"/>
    <property type="match status" value="1"/>
</dbReference>
<evidence type="ECO:0000259" key="3">
    <source>
        <dbReference type="Pfam" id="PF25975"/>
    </source>
</evidence>
<sequence length="514" mass="57333">MVRKFNILFFTALLIFWGCHNTNESHEHSHNEHSHEHAETADHDHDEELTHFTVYTNNLEIYIVGKPLIMGEESELLAHLTNLNTFKPAEIDSIGFEVKFDNKEYHFHGHATNTKGIYHIHANFDFNGEAQGKLIVYNNNGETNDIDLGKFEVYHCEHDFEDAHEHHEIPNSIHFSKEQAWSVDFATTAVNPMPMGMVIRTSGRVMPAQSDERVITAGASGVVNFLESNVYEGLMLKKANPILRITSSGTTDDNFLVRYTEAKNRFEIAKAQYERQKALAVEKIVSEAELQNSLKEYEVAKAAYQTIVKGNSLQGQLISSPFDGEVTSIFVSNGEYVSAGQPLIKLARLSTQKIQCYVQPKYIKELGNINDANIRIAGSSKTLNLHKIGGRIVSVGRTITSANHLIPVTLEIPYTENVPNGEIAEVYLLCKPAKNLLTVPKTALLEAQGNYFVMVQHSPETFVKREVKLGISDGVRVEVLSGLKPGERVVTRGAIYVKMAQSSGALDAHSGHIH</sequence>
<dbReference type="NCBIfam" id="TIGR01730">
    <property type="entry name" value="RND_mfp"/>
    <property type="match status" value="1"/>
</dbReference>
<dbReference type="Gene3D" id="2.40.420.20">
    <property type="match status" value="1"/>
</dbReference>
<dbReference type="InterPro" id="IPR051909">
    <property type="entry name" value="MFP_Cation_Efflux"/>
</dbReference>
<dbReference type="KEGG" id="ttz:FHG85_08550"/>
<organism evidence="4 5">
    <name type="scientific">Tenuifilum thalassicum</name>
    <dbReference type="NCBI Taxonomy" id="2590900"/>
    <lineage>
        <taxon>Bacteria</taxon>
        <taxon>Pseudomonadati</taxon>
        <taxon>Bacteroidota</taxon>
        <taxon>Bacteroidia</taxon>
        <taxon>Bacteroidales</taxon>
        <taxon>Tenuifilaceae</taxon>
        <taxon>Tenuifilum</taxon>
    </lineage>
</organism>
<comment type="similarity">
    <text evidence="1">Belongs to the membrane fusion protein (MFP) (TC 8.A.1) family.</text>
</comment>
<dbReference type="PANTHER" id="PTHR30097">
    <property type="entry name" value="CATION EFFLUX SYSTEM PROTEIN CUSB"/>
    <property type="match status" value="1"/>
</dbReference>
<feature type="domain" description="CzcB-like C-terminal circularly permuted SH3-like" evidence="3">
    <location>
        <begin position="437"/>
        <end position="498"/>
    </location>
</feature>